<evidence type="ECO:0000313" key="11">
    <source>
        <dbReference type="Proteomes" id="UP000015100"/>
    </source>
</evidence>
<dbReference type="HOGENOM" id="CLU_963016_0_0_1"/>
<evidence type="ECO:0000313" key="10">
    <source>
        <dbReference type="EMBL" id="EPS40887.1"/>
    </source>
</evidence>
<evidence type="ECO:0000256" key="4">
    <source>
        <dbReference type="ARBA" id="ARBA00021247"/>
    </source>
</evidence>
<dbReference type="PANTHER" id="PTHR13035">
    <property type="entry name" value="PROTEIN N-TERMINAL GLUTAMINE AMIDOHYDROLASE"/>
    <property type="match status" value="1"/>
</dbReference>
<feature type="domain" description="Protein N-terminal glutamine amidohydrolase alpha beta roll" evidence="9">
    <location>
        <begin position="14"/>
        <end position="244"/>
    </location>
</feature>
<protein>
    <recommendedName>
        <fullName evidence="4 8">Protein N-terminal glutamine amidohydrolase</fullName>
        <ecNumber evidence="3 8">3.5.1.122</ecNumber>
    </recommendedName>
    <alternativeName>
        <fullName evidence="6 8">Protein NH2-terminal glutamine deamidase</fullName>
    </alternativeName>
</protein>
<evidence type="ECO:0000256" key="5">
    <source>
        <dbReference type="ARBA" id="ARBA00022801"/>
    </source>
</evidence>
<comment type="catalytic activity">
    <reaction evidence="7 8">
        <text>N-terminal L-glutaminyl-[protein] + H2O = N-terminal L-glutamyl-[protein] + NH4(+)</text>
        <dbReference type="Rhea" id="RHEA:50680"/>
        <dbReference type="Rhea" id="RHEA-COMP:12668"/>
        <dbReference type="Rhea" id="RHEA-COMP:12777"/>
        <dbReference type="ChEBI" id="CHEBI:15377"/>
        <dbReference type="ChEBI" id="CHEBI:28938"/>
        <dbReference type="ChEBI" id="CHEBI:64721"/>
        <dbReference type="ChEBI" id="CHEBI:64722"/>
        <dbReference type="EC" id="3.5.1.122"/>
    </reaction>
</comment>
<dbReference type="InterPro" id="IPR039733">
    <property type="entry name" value="NTAQ1"/>
</dbReference>
<reference evidence="10 11" key="1">
    <citation type="journal article" date="2013" name="PLoS Genet.">
        <title>Genomic mechanisms accounting for the adaptation to parasitism in nematode-trapping fungi.</title>
        <authorList>
            <person name="Meerupati T."/>
            <person name="Andersson K.M."/>
            <person name="Friman E."/>
            <person name="Kumar D."/>
            <person name="Tunlid A."/>
            <person name="Ahren D."/>
        </authorList>
    </citation>
    <scope>NUCLEOTIDE SEQUENCE [LARGE SCALE GENOMIC DNA]</scope>
    <source>
        <strain evidence="10 11">CBS 200.50</strain>
    </source>
</reference>
<evidence type="ECO:0000256" key="8">
    <source>
        <dbReference type="RuleBase" id="RU367082"/>
    </source>
</evidence>
<accession>S8BZZ8</accession>
<dbReference type="GO" id="GO:0005829">
    <property type="term" value="C:cytosol"/>
    <property type="evidence" value="ECO:0007669"/>
    <property type="project" value="TreeGrafter"/>
</dbReference>
<dbReference type="InterPro" id="IPR037132">
    <property type="entry name" value="N_Gln_amidohydro_ab_roll_sf"/>
</dbReference>
<dbReference type="AlphaFoldDB" id="S8BZZ8"/>
<dbReference type="GO" id="GO:0005634">
    <property type="term" value="C:nucleus"/>
    <property type="evidence" value="ECO:0007669"/>
    <property type="project" value="TreeGrafter"/>
</dbReference>
<dbReference type="eggNOG" id="KOG3261">
    <property type="taxonomic scope" value="Eukaryota"/>
</dbReference>
<evidence type="ECO:0000259" key="9">
    <source>
        <dbReference type="Pfam" id="PF09764"/>
    </source>
</evidence>
<reference evidence="11" key="2">
    <citation type="submission" date="2013-04" db="EMBL/GenBank/DDBJ databases">
        <title>Genomic mechanisms accounting for the adaptation to parasitism in nematode-trapping fungi.</title>
        <authorList>
            <person name="Ahren D.G."/>
        </authorList>
    </citation>
    <scope>NUCLEOTIDE SEQUENCE [LARGE SCALE GENOMIC DNA]</scope>
    <source>
        <strain evidence="11">CBS 200.50</strain>
    </source>
</reference>
<keyword evidence="11" id="KW-1185">Reference proteome</keyword>
<gene>
    <name evidence="10" type="ORF">H072_5240</name>
</gene>
<dbReference type="Proteomes" id="UP000015100">
    <property type="component" value="Unassembled WGS sequence"/>
</dbReference>
<organism evidence="10 11">
    <name type="scientific">Dactylellina haptotyla (strain CBS 200.50)</name>
    <name type="common">Nematode-trapping fungus</name>
    <name type="synonym">Monacrosporium haptotylum</name>
    <dbReference type="NCBI Taxonomy" id="1284197"/>
    <lineage>
        <taxon>Eukaryota</taxon>
        <taxon>Fungi</taxon>
        <taxon>Dikarya</taxon>
        <taxon>Ascomycota</taxon>
        <taxon>Pezizomycotina</taxon>
        <taxon>Orbiliomycetes</taxon>
        <taxon>Orbiliales</taxon>
        <taxon>Orbiliaceae</taxon>
        <taxon>Dactylellina</taxon>
    </lineage>
</organism>
<dbReference type="Pfam" id="PF09764">
    <property type="entry name" value="Nt_Gln_amidase"/>
    <property type="match status" value="1"/>
</dbReference>
<name>S8BZZ8_DACHA</name>
<dbReference type="OrthoDB" id="191192at2759"/>
<keyword evidence="5 8" id="KW-0378">Hydrolase</keyword>
<evidence type="ECO:0000256" key="1">
    <source>
        <dbReference type="ARBA" id="ARBA00008985"/>
    </source>
</evidence>
<evidence type="ECO:0000256" key="2">
    <source>
        <dbReference type="ARBA" id="ARBA00011245"/>
    </source>
</evidence>
<dbReference type="OMA" id="GTFPYAF"/>
<evidence type="ECO:0000256" key="6">
    <source>
        <dbReference type="ARBA" id="ARBA00029677"/>
    </source>
</evidence>
<dbReference type="InterPro" id="IPR023128">
    <property type="entry name" value="Prot_N_Gln_amidohydro_ab_roll"/>
</dbReference>
<dbReference type="STRING" id="1284197.S8BZZ8"/>
<dbReference type="GO" id="GO:0008418">
    <property type="term" value="F:protein-N-terminal asparagine amidohydrolase activity"/>
    <property type="evidence" value="ECO:0007669"/>
    <property type="project" value="UniProtKB-UniRule"/>
</dbReference>
<dbReference type="EMBL" id="AQGS01000270">
    <property type="protein sequence ID" value="EPS40887.1"/>
    <property type="molecule type" value="Genomic_DNA"/>
</dbReference>
<dbReference type="Gene3D" id="3.10.620.10">
    <property type="entry name" value="Protein N-terminal glutamine amidohydrolase, alpha beta roll"/>
    <property type="match status" value="1"/>
</dbReference>
<comment type="caution">
    <text evidence="10">The sequence shown here is derived from an EMBL/GenBank/DDBJ whole genome shotgun (WGS) entry which is preliminary data.</text>
</comment>
<comment type="subunit">
    <text evidence="2 8">Monomer.</text>
</comment>
<dbReference type="EC" id="3.5.1.122" evidence="3 8"/>
<dbReference type="GO" id="GO:0070773">
    <property type="term" value="F:protein-N-terminal glutamine amidohydrolase activity"/>
    <property type="evidence" value="ECO:0007669"/>
    <property type="project" value="UniProtKB-UniRule"/>
</dbReference>
<dbReference type="PANTHER" id="PTHR13035:SF0">
    <property type="entry name" value="PROTEIN N-TERMINAL GLUTAMINE AMIDOHYDROLASE"/>
    <property type="match status" value="1"/>
</dbReference>
<sequence length="274" mass="31922">MEFLQLPPREALLYASCYCEENIYKFIEKHVPASSLKNYTVLFLSNSRQRLALFSQQLQTVSVNPVIWDYHVILAYHPDHTLEELLRRSDRTNAVEEIANGSEGLTPEPTKTYIYDFDTTVPTFPCPFSTYFSETFSPPPSSHFINPLDRWLMLRALKDDVYKRYFRLIPASTYLQYFSSSREHMKNEDGTWKKAPPVWDLIEGEKSEHETFGEYIDFGKCENLEEIIEEDKEYLGTMVDEGKLWEVFGGGALLEVEEIDARTADMIQLLSEYD</sequence>
<comment type="function">
    <text evidence="8">Mediates the side-chain deamidation of N-terminal glutamine residues to glutamate, an important step in N-end rule pathway of protein degradation. Conversion of the resulting N-terminal glutamine to glutamate renders the protein susceptible to arginylation, polyubiquitination and degradation as specified by the N-end rule. Does not act on substrates with internal or C-terminal glutamine and does not act on non-glutamine residues in any position.</text>
</comment>
<proteinExistence type="inferred from homology"/>
<comment type="similarity">
    <text evidence="1 8">Belongs to the NTAQ1 family.</text>
</comment>
<evidence type="ECO:0000256" key="3">
    <source>
        <dbReference type="ARBA" id="ARBA00012718"/>
    </source>
</evidence>
<evidence type="ECO:0000256" key="7">
    <source>
        <dbReference type="ARBA" id="ARBA00048768"/>
    </source>
</evidence>